<keyword evidence="5" id="KW-0808">Transferase</keyword>
<protein>
    <submittedName>
        <fullName evidence="16">LysM peptidoglycan-binding domain-containing protein</fullName>
    </submittedName>
</protein>
<dbReference type="Gene3D" id="3.10.350.10">
    <property type="entry name" value="LysM domain"/>
    <property type="match status" value="1"/>
</dbReference>
<evidence type="ECO:0000256" key="1">
    <source>
        <dbReference type="ARBA" id="ARBA00004418"/>
    </source>
</evidence>
<dbReference type="SMART" id="SM00257">
    <property type="entry name" value="LysM"/>
    <property type="match status" value="1"/>
</dbReference>
<evidence type="ECO:0000256" key="8">
    <source>
        <dbReference type="ARBA" id="ARBA00022801"/>
    </source>
</evidence>
<evidence type="ECO:0000256" key="11">
    <source>
        <dbReference type="ARBA" id="ARBA00023316"/>
    </source>
</evidence>
<proteinExistence type="inferred from homology"/>
<evidence type="ECO:0000256" key="4">
    <source>
        <dbReference type="ARBA" id="ARBA00022676"/>
    </source>
</evidence>
<dbReference type="Gene3D" id="2.40.440.10">
    <property type="entry name" value="L,D-transpeptidase catalytic domain-like"/>
    <property type="match status" value="1"/>
</dbReference>
<keyword evidence="6" id="KW-0732">Signal</keyword>
<comment type="subcellular location">
    <subcellularLocation>
        <location evidence="1">Periplasm</location>
    </subcellularLocation>
</comment>
<keyword evidence="7" id="KW-0574">Periplasm</keyword>
<sequence>MKYIFPFFTWLILAWPAQANMYLIPEDGSRLIGQLQTHEVTRGEHFHEIGRIYGIGMLELMEANPGIDPFLPEAGTQLIIPTMMLLPDVKRKGIVINLAELRLYYFHRGGKEVSVFPIGIGRIGRATPVMTTSISNKRANPTWTPTANTRKEYAAKGITLPAVVQAGPENPLGLYALRLAYGRGEYLIHGTNKDFGIGMRVSAGCIRLEPPNIEWLFNQVKQGDSVKIINEPVKRSVEPSGEIIVEVHSPLSKTEDSEPEQLEISDEMIAFVTEHETDVAAVINAFDKMNGLPLVLGTKQVEEVEEIEYNEELF</sequence>
<dbReference type="GO" id="GO:0071555">
    <property type="term" value="P:cell wall organization"/>
    <property type="evidence" value="ECO:0007669"/>
    <property type="project" value="UniProtKB-UniRule"/>
</dbReference>
<evidence type="ECO:0000256" key="9">
    <source>
        <dbReference type="ARBA" id="ARBA00022960"/>
    </source>
</evidence>
<dbReference type="InterPro" id="IPR050979">
    <property type="entry name" value="LD-transpeptidase"/>
</dbReference>
<dbReference type="PROSITE" id="PS52029">
    <property type="entry name" value="LD_TPASE"/>
    <property type="match status" value="1"/>
</dbReference>
<dbReference type="CDD" id="cd16913">
    <property type="entry name" value="YkuD_like"/>
    <property type="match status" value="1"/>
</dbReference>
<dbReference type="CDD" id="cd00118">
    <property type="entry name" value="LysM"/>
    <property type="match status" value="1"/>
</dbReference>
<comment type="similarity">
    <text evidence="3">Belongs to the YkuD family.</text>
</comment>
<dbReference type="InterPro" id="IPR005490">
    <property type="entry name" value="LD_TPept_cat_dom"/>
</dbReference>
<feature type="active site" description="Proton donor/acceptor" evidence="13">
    <location>
        <position position="189"/>
    </location>
</feature>
<dbReference type="PANTHER" id="PTHR30582">
    <property type="entry name" value="L,D-TRANSPEPTIDASE"/>
    <property type="match status" value="1"/>
</dbReference>
<keyword evidence="17" id="KW-1185">Reference proteome</keyword>
<dbReference type="AlphaFoldDB" id="A0A418YHN0"/>
<keyword evidence="11 13" id="KW-0961">Cell wall biogenesis/degradation</keyword>
<reference evidence="16 17" key="1">
    <citation type="submission" date="2018-09" db="EMBL/GenBank/DDBJ databases">
        <authorList>
            <person name="Wang F."/>
        </authorList>
    </citation>
    <scope>NUCLEOTIDE SEQUENCE [LARGE SCALE GENOMIC DNA]</scope>
    <source>
        <strain evidence="16 17">PLHSC7-2</strain>
    </source>
</reference>
<dbReference type="GO" id="GO:0005576">
    <property type="term" value="C:extracellular region"/>
    <property type="evidence" value="ECO:0007669"/>
    <property type="project" value="TreeGrafter"/>
</dbReference>
<keyword evidence="4" id="KW-0328">Glycosyltransferase</keyword>
<dbReference type="InterPro" id="IPR041597">
    <property type="entry name" value="Ldt_C"/>
</dbReference>
<evidence type="ECO:0000256" key="2">
    <source>
        <dbReference type="ARBA" id="ARBA00004752"/>
    </source>
</evidence>
<feature type="domain" description="L,D-TPase catalytic" evidence="15">
    <location>
        <begin position="92"/>
        <end position="229"/>
    </location>
</feature>
<evidence type="ECO:0000256" key="12">
    <source>
        <dbReference type="ARBA" id="ARBA00060592"/>
    </source>
</evidence>
<evidence type="ECO:0000313" key="16">
    <source>
        <dbReference type="EMBL" id="RJG49883.1"/>
    </source>
</evidence>
<name>A0A418YHN0_9GAMM</name>
<comment type="pathway">
    <text evidence="2 13">Cell wall biogenesis; peptidoglycan biosynthesis.</text>
</comment>
<dbReference type="InterPro" id="IPR018392">
    <property type="entry name" value="LysM"/>
</dbReference>
<dbReference type="InterPro" id="IPR038063">
    <property type="entry name" value="Transpep_catalytic_dom"/>
</dbReference>
<evidence type="ECO:0000259" key="14">
    <source>
        <dbReference type="PROSITE" id="PS51782"/>
    </source>
</evidence>
<keyword evidence="8" id="KW-0378">Hydrolase</keyword>
<dbReference type="UniPathway" id="UPA00219"/>
<feature type="active site" description="Nucleophile" evidence="13">
    <location>
        <position position="205"/>
    </location>
</feature>
<dbReference type="FunFam" id="2.40.440.10:FF:000001">
    <property type="entry name" value="L,D-transpeptidase YbiS"/>
    <property type="match status" value="1"/>
</dbReference>
<comment type="caution">
    <text evidence="16">The sequence shown here is derived from an EMBL/GenBank/DDBJ whole genome shotgun (WGS) entry which is preliminary data.</text>
</comment>
<dbReference type="Pfam" id="PF17969">
    <property type="entry name" value="Ldt_C"/>
    <property type="match status" value="1"/>
</dbReference>
<dbReference type="SUPFAM" id="SSF141523">
    <property type="entry name" value="L,D-transpeptidase catalytic domain-like"/>
    <property type="match status" value="1"/>
</dbReference>
<dbReference type="InterPro" id="IPR036779">
    <property type="entry name" value="LysM_dom_sf"/>
</dbReference>
<dbReference type="Pfam" id="PF01476">
    <property type="entry name" value="LysM"/>
    <property type="match status" value="1"/>
</dbReference>
<dbReference type="GO" id="GO:0008360">
    <property type="term" value="P:regulation of cell shape"/>
    <property type="evidence" value="ECO:0007669"/>
    <property type="project" value="UniProtKB-UniRule"/>
</dbReference>
<evidence type="ECO:0000256" key="13">
    <source>
        <dbReference type="PROSITE-ProRule" id="PRU01373"/>
    </source>
</evidence>
<dbReference type="GO" id="GO:0018104">
    <property type="term" value="P:peptidoglycan-protein cross-linking"/>
    <property type="evidence" value="ECO:0007669"/>
    <property type="project" value="TreeGrafter"/>
</dbReference>
<keyword evidence="9 13" id="KW-0133">Cell shape</keyword>
<evidence type="ECO:0000256" key="6">
    <source>
        <dbReference type="ARBA" id="ARBA00022729"/>
    </source>
</evidence>
<dbReference type="Proteomes" id="UP000283255">
    <property type="component" value="Unassembled WGS sequence"/>
</dbReference>
<dbReference type="PANTHER" id="PTHR30582:SF24">
    <property type="entry name" value="L,D-TRANSPEPTIDASE ERFK_SRFK-RELATED"/>
    <property type="match status" value="1"/>
</dbReference>
<dbReference type="RefSeq" id="WP_119909529.1">
    <property type="nucleotide sequence ID" value="NZ_QZCH01000003.1"/>
</dbReference>
<evidence type="ECO:0000256" key="3">
    <source>
        <dbReference type="ARBA" id="ARBA00005992"/>
    </source>
</evidence>
<dbReference type="GO" id="GO:0016757">
    <property type="term" value="F:glycosyltransferase activity"/>
    <property type="evidence" value="ECO:0007669"/>
    <property type="project" value="UniProtKB-KW"/>
</dbReference>
<dbReference type="Pfam" id="PF03734">
    <property type="entry name" value="YkuD"/>
    <property type="match status" value="1"/>
</dbReference>
<dbReference type="GO" id="GO:0042597">
    <property type="term" value="C:periplasmic space"/>
    <property type="evidence" value="ECO:0007669"/>
    <property type="project" value="UniProtKB-SubCell"/>
</dbReference>
<keyword evidence="10 13" id="KW-0573">Peptidoglycan synthesis</keyword>
<evidence type="ECO:0000256" key="10">
    <source>
        <dbReference type="ARBA" id="ARBA00022984"/>
    </source>
</evidence>
<dbReference type="PROSITE" id="PS51782">
    <property type="entry name" value="LYSM"/>
    <property type="match status" value="1"/>
</dbReference>
<dbReference type="EMBL" id="QZCH01000003">
    <property type="protein sequence ID" value="RJG49883.1"/>
    <property type="molecule type" value="Genomic_DNA"/>
</dbReference>
<evidence type="ECO:0000313" key="17">
    <source>
        <dbReference type="Proteomes" id="UP000283255"/>
    </source>
</evidence>
<gene>
    <name evidence="16" type="ORF">D1Z90_04350</name>
</gene>
<evidence type="ECO:0000256" key="7">
    <source>
        <dbReference type="ARBA" id="ARBA00022764"/>
    </source>
</evidence>
<dbReference type="SUPFAM" id="SSF54106">
    <property type="entry name" value="LysM domain"/>
    <property type="match status" value="1"/>
</dbReference>
<evidence type="ECO:0000256" key="5">
    <source>
        <dbReference type="ARBA" id="ARBA00022679"/>
    </source>
</evidence>
<feature type="domain" description="LysM" evidence="14">
    <location>
        <begin position="36"/>
        <end position="80"/>
    </location>
</feature>
<organism evidence="16 17">
    <name type="scientific">Motilimonas pumila</name>
    <dbReference type="NCBI Taxonomy" id="2303987"/>
    <lineage>
        <taxon>Bacteria</taxon>
        <taxon>Pseudomonadati</taxon>
        <taxon>Pseudomonadota</taxon>
        <taxon>Gammaproteobacteria</taxon>
        <taxon>Alteromonadales</taxon>
        <taxon>Alteromonadales genera incertae sedis</taxon>
        <taxon>Motilimonas</taxon>
    </lineage>
</organism>
<dbReference type="OrthoDB" id="9787225at2"/>
<evidence type="ECO:0000259" key="15">
    <source>
        <dbReference type="PROSITE" id="PS52029"/>
    </source>
</evidence>
<dbReference type="GO" id="GO:0071972">
    <property type="term" value="F:peptidoglycan L,D-transpeptidase activity"/>
    <property type="evidence" value="ECO:0007669"/>
    <property type="project" value="UniProtKB-ARBA"/>
</dbReference>
<reference evidence="16 17" key="2">
    <citation type="submission" date="2019-01" db="EMBL/GenBank/DDBJ databases">
        <title>Motilimonas pumilus sp. nov., isolated from the gut of sea cucumber (Apostichopus japonicus).</title>
        <authorList>
            <person name="Wang F.-Q."/>
            <person name="Ren L.-H."/>
            <person name="Lin Y.-W."/>
            <person name="Sun G.-H."/>
            <person name="Du Z.-J."/>
            <person name="Zhao J.-X."/>
            <person name="Liu X.-J."/>
            <person name="Liu L.-J."/>
        </authorList>
    </citation>
    <scope>NUCLEOTIDE SEQUENCE [LARGE SCALE GENOMIC DNA]</scope>
    <source>
        <strain evidence="16 17">PLHSC7-2</strain>
    </source>
</reference>
<comment type="pathway">
    <text evidence="12">Glycan biosynthesis.</text>
</comment>
<accession>A0A418YHN0</accession>